<sequence>MRILPTPGATAAGGILSRTGGAPRAVEFASITSFEHATRPRVCYSSSRLLDSTVKTPATGISNLSFFGILTNSSSVWVVALPALVQRVAATFQPTASSYRSYVGIKFKLEVISDQQIHTSTTQQAASLSSERGGQKAQVKRKRQINPERKEKAYQRYLKRNKTKTRRNRLANKRYSKLSLTISNQMNNHSEPGLEASGDLEPNSAHDNTLRPSNMLAPIDYTPALVDKFQLFDNGKVVLVNRNEKSKIIAVIEFTPLEEITPTKQDGINKLTAFLSKAKVFVNPVKAESQSWGGTMFAIGWQKCMEAFELIGYYCNQKTIRQSRDEYNRTMESSCNASDVLGQMFERLANVAFEENKTLMDKNHIPGFAFLEFDAPLNEFDCAPNLTWTKNQFFNQPHKDSKDISDFALAVFIPISKRTGELAHTGENYNVTGGRFVFPNHRCGIDFAEKGLINRKTATTSKSIEDGSIHKRPAKKLKDPRDMFVGGHNHLMGDASDLSTEQSGQQRFLKRL</sequence>
<dbReference type="AlphaFoldDB" id="A0A2N5VRZ7"/>
<feature type="region of interest" description="Disordered" evidence="1">
    <location>
        <begin position="464"/>
        <end position="512"/>
    </location>
</feature>
<feature type="compositionally biased region" description="Polar residues" evidence="1">
    <location>
        <begin position="178"/>
        <end position="190"/>
    </location>
</feature>
<feature type="domain" description="Tet-like 2OG-Fe(II) oxygenase" evidence="2">
    <location>
        <begin position="262"/>
        <end position="449"/>
    </location>
</feature>
<evidence type="ECO:0000313" key="3">
    <source>
        <dbReference type="EMBL" id="PLW52740.1"/>
    </source>
</evidence>
<feature type="compositionally biased region" description="Basic and acidic residues" evidence="1">
    <location>
        <begin position="145"/>
        <end position="154"/>
    </location>
</feature>
<feature type="compositionally biased region" description="Polar residues" evidence="1">
    <location>
        <begin position="497"/>
        <end position="506"/>
    </location>
</feature>
<evidence type="ECO:0000256" key="1">
    <source>
        <dbReference type="SAM" id="MobiDB-lite"/>
    </source>
</evidence>
<organism evidence="3 4">
    <name type="scientific">Puccinia coronata f. sp. avenae</name>
    <dbReference type="NCBI Taxonomy" id="200324"/>
    <lineage>
        <taxon>Eukaryota</taxon>
        <taxon>Fungi</taxon>
        <taxon>Dikarya</taxon>
        <taxon>Basidiomycota</taxon>
        <taxon>Pucciniomycotina</taxon>
        <taxon>Pucciniomycetes</taxon>
        <taxon>Pucciniales</taxon>
        <taxon>Pucciniaceae</taxon>
        <taxon>Puccinia</taxon>
    </lineage>
</organism>
<feature type="compositionally biased region" description="Basic residues" evidence="1">
    <location>
        <begin position="157"/>
        <end position="176"/>
    </location>
</feature>
<gene>
    <name evidence="3" type="ORF">PCANC_07259</name>
</gene>
<dbReference type="InterPro" id="IPR046798">
    <property type="entry name" value="2OG-FeII_Oxy_6"/>
</dbReference>
<feature type="region of interest" description="Disordered" evidence="1">
    <location>
        <begin position="122"/>
        <end position="211"/>
    </location>
</feature>
<dbReference type="EMBL" id="PGCJ01000074">
    <property type="protein sequence ID" value="PLW52740.1"/>
    <property type="molecule type" value="Genomic_DNA"/>
</dbReference>
<dbReference type="Proteomes" id="UP000235388">
    <property type="component" value="Unassembled WGS sequence"/>
</dbReference>
<reference evidence="3 4" key="1">
    <citation type="submission" date="2017-11" db="EMBL/GenBank/DDBJ databases">
        <title>De novo assembly and phasing of dikaryotic genomes from two isolates of Puccinia coronata f. sp. avenae, the causal agent of oat crown rust.</title>
        <authorList>
            <person name="Miller M.E."/>
            <person name="Zhang Y."/>
            <person name="Omidvar V."/>
            <person name="Sperschneider J."/>
            <person name="Schwessinger B."/>
            <person name="Raley C."/>
            <person name="Palmer J.M."/>
            <person name="Garnica D."/>
            <person name="Upadhyaya N."/>
            <person name="Rathjen J."/>
            <person name="Taylor J.M."/>
            <person name="Park R.F."/>
            <person name="Dodds P.N."/>
            <person name="Hirsch C.D."/>
            <person name="Kianian S.F."/>
            <person name="Figueroa M."/>
        </authorList>
    </citation>
    <scope>NUCLEOTIDE SEQUENCE [LARGE SCALE GENOMIC DNA]</scope>
    <source>
        <strain evidence="3">12NC29</strain>
    </source>
</reference>
<dbReference type="OrthoDB" id="2503998at2759"/>
<keyword evidence="4" id="KW-1185">Reference proteome</keyword>
<evidence type="ECO:0000313" key="4">
    <source>
        <dbReference type="Proteomes" id="UP000235388"/>
    </source>
</evidence>
<proteinExistence type="predicted"/>
<dbReference type="Pfam" id="PF20515">
    <property type="entry name" value="2OG-FeII_Oxy_6"/>
    <property type="match status" value="1"/>
</dbReference>
<comment type="caution">
    <text evidence="3">The sequence shown here is derived from an EMBL/GenBank/DDBJ whole genome shotgun (WGS) entry which is preliminary data.</text>
</comment>
<protein>
    <recommendedName>
        <fullName evidence="2">Tet-like 2OG-Fe(II) oxygenase domain-containing protein</fullName>
    </recommendedName>
</protein>
<evidence type="ECO:0000259" key="2">
    <source>
        <dbReference type="Pfam" id="PF20515"/>
    </source>
</evidence>
<name>A0A2N5VRZ7_9BASI</name>
<accession>A0A2N5VRZ7</accession>